<dbReference type="InterPro" id="IPR049942">
    <property type="entry name" value="DML1/Misato"/>
</dbReference>
<dbReference type="PANTHER" id="PTHR13391:SF0">
    <property type="entry name" value="PROTEIN MISATO HOMOLOG 1"/>
    <property type="match status" value="1"/>
</dbReference>
<dbReference type="AlphaFoldDB" id="A0A7G3ART7"/>
<accession>A0A7G3ART7</accession>
<evidence type="ECO:0000313" key="2">
    <source>
        <dbReference type="EMBL" id="MBC1174113.1"/>
    </source>
</evidence>
<dbReference type="GO" id="GO:0005739">
    <property type="term" value="C:mitochondrion"/>
    <property type="evidence" value="ECO:0007669"/>
    <property type="project" value="TreeGrafter"/>
</dbReference>
<feature type="signal peptide" evidence="1">
    <location>
        <begin position="1"/>
        <end position="22"/>
    </location>
</feature>
<name>A0A7G3ART7_LUTLO</name>
<dbReference type="GO" id="GO:0007005">
    <property type="term" value="P:mitochondrion organization"/>
    <property type="evidence" value="ECO:0007669"/>
    <property type="project" value="InterPro"/>
</dbReference>
<proteinExistence type="predicted"/>
<dbReference type="VEuPathDB" id="VectorBase:LLONM1_003653"/>
<protein>
    <submittedName>
        <fullName evidence="2">Putative member of tubulin/ftsz family</fullName>
    </submittedName>
</protein>
<dbReference type="PANTHER" id="PTHR13391">
    <property type="entry name" value="MITOCHONDRIAL DISTRIBUTION REGULATOR MISATO"/>
    <property type="match status" value="1"/>
</dbReference>
<organism evidence="2">
    <name type="scientific">Lutzomyia longipalpis</name>
    <name type="common">Sand fly</name>
    <dbReference type="NCBI Taxonomy" id="7200"/>
    <lineage>
        <taxon>Eukaryota</taxon>
        <taxon>Metazoa</taxon>
        <taxon>Ecdysozoa</taxon>
        <taxon>Arthropoda</taxon>
        <taxon>Hexapoda</taxon>
        <taxon>Insecta</taxon>
        <taxon>Pterygota</taxon>
        <taxon>Neoptera</taxon>
        <taxon>Endopterygota</taxon>
        <taxon>Diptera</taxon>
        <taxon>Nematocera</taxon>
        <taxon>Psychodoidea</taxon>
        <taxon>Psychodidae</taxon>
        <taxon>Lutzomyia</taxon>
        <taxon>Lutzomyia</taxon>
    </lineage>
</organism>
<feature type="chain" id="PRO_5028905550" evidence="1">
    <location>
        <begin position="23"/>
        <end position="282"/>
    </location>
</feature>
<sequence>MSFVSLIESVSLFVPLSTMAQGWRDVATSRDFPNITYNPENFYQTSAILATFLETISLKYRAKDLLQPMILADFCSDLSAYGLKMSAANLGLPFNMSTACDTLEQPKHIFTHLTPNSEVSRGQMMQTVVRGIHRSQIAALEPRASSSVLSVFPYADASLKMQKYLERFDSANVIPVMTCETPMPVKVPYPEEIFAKIISAATSGSQYLTEKPLRISSIPVLAGITSTKHLMGTIDSLHVEAEKVKLGKLCRFRETGLESDEYTEVLHKLLDFRDLYDDRVAL</sequence>
<dbReference type="EMBL" id="GITU01005410">
    <property type="protein sequence ID" value="MBC1174113.1"/>
    <property type="molecule type" value="Transcribed_RNA"/>
</dbReference>
<reference evidence="2" key="1">
    <citation type="journal article" date="2020" name="BMC">
        <title>Leishmania infection induces a limited differential gene expression in the sand fly midgut.</title>
        <authorList>
            <person name="Coutinho-Abreu I.V."/>
            <person name="Serafim T.D."/>
            <person name="Meneses C."/>
            <person name="Kamhawi S."/>
            <person name="Oliveira F."/>
            <person name="Valenzuela J.G."/>
        </authorList>
    </citation>
    <scope>NUCLEOTIDE SEQUENCE</scope>
    <source>
        <strain evidence="2">Jacobina</strain>
        <tissue evidence="2">Midgut</tissue>
    </source>
</reference>
<keyword evidence="1" id="KW-0732">Signal</keyword>
<evidence type="ECO:0000256" key="1">
    <source>
        <dbReference type="SAM" id="SignalP"/>
    </source>
</evidence>